<accession>A0A4U8SYV6</accession>
<comment type="caution">
    <text evidence="3">The sequence shown here is derived from an EMBL/GenBank/DDBJ whole genome shotgun (WGS) entry which is preliminary data.</text>
</comment>
<reference evidence="3 4" key="1">
    <citation type="journal article" date="2014" name="Genome Announc.">
        <title>Draft genome sequences of eight enterohepatic helicobacter species isolated from both laboratory and wild rodents.</title>
        <authorList>
            <person name="Sheh A."/>
            <person name="Shen Z."/>
            <person name="Fox J.G."/>
        </authorList>
    </citation>
    <scope>NUCLEOTIDE SEQUENCE [LARGE SCALE GENOMIC DNA]</scope>
    <source>
        <strain evidence="3 4">MIT 96-1001</strain>
    </source>
</reference>
<feature type="chain" id="PRO_5020332398" evidence="2">
    <location>
        <begin position="25"/>
        <end position="670"/>
    </location>
</feature>
<protein>
    <submittedName>
        <fullName evidence="3">Uncharacterized protein</fullName>
    </submittedName>
</protein>
<feature type="signal peptide" evidence="2">
    <location>
        <begin position="1"/>
        <end position="24"/>
    </location>
</feature>
<dbReference type="AlphaFoldDB" id="A0A4U8SYV6"/>
<proteinExistence type="predicted"/>
<keyword evidence="2" id="KW-0732">Signal</keyword>
<gene>
    <name evidence="3" type="ORF">LS74_008685</name>
</gene>
<feature type="region of interest" description="Disordered" evidence="1">
    <location>
        <begin position="25"/>
        <end position="44"/>
    </location>
</feature>
<dbReference type="RefSeq" id="WP_034587247.1">
    <property type="nucleotide sequence ID" value="NZ_JRPE02000014.1"/>
</dbReference>
<feature type="compositionally biased region" description="Polar residues" evidence="1">
    <location>
        <begin position="69"/>
        <end position="79"/>
    </location>
</feature>
<evidence type="ECO:0000256" key="2">
    <source>
        <dbReference type="SAM" id="SignalP"/>
    </source>
</evidence>
<organism evidence="3 4">
    <name type="scientific">Helicobacter magdeburgensis</name>
    <dbReference type="NCBI Taxonomy" id="471858"/>
    <lineage>
        <taxon>Bacteria</taxon>
        <taxon>Pseudomonadati</taxon>
        <taxon>Campylobacterota</taxon>
        <taxon>Epsilonproteobacteria</taxon>
        <taxon>Campylobacterales</taxon>
        <taxon>Helicobacteraceae</taxon>
        <taxon>Helicobacter</taxon>
    </lineage>
</organism>
<keyword evidence="4" id="KW-1185">Reference proteome</keyword>
<feature type="region of interest" description="Disordered" evidence="1">
    <location>
        <begin position="69"/>
        <end position="89"/>
    </location>
</feature>
<evidence type="ECO:0000256" key="1">
    <source>
        <dbReference type="SAM" id="MobiDB-lite"/>
    </source>
</evidence>
<name>A0A4U8SYV6_9HELI</name>
<dbReference type="PROSITE" id="PS51257">
    <property type="entry name" value="PROKAR_LIPOPROTEIN"/>
    <property type="match status" value="1"/>
</dbReference>
<evidence type="ECO:0000313" key="4">
    <source>
        <dbReference type="Proteomes" id="UP000029921"/>
    </source>
</evidence>
<feature type="compositionally biased region" description="Polar residues" evidence="1">
    <location>
        <begin position="27"/>
        <end position="36"/>
    </location>
</feature>
<dbReference type="Proteomes" id="UP000029921">
    <property type="component" value="Unassembled WGS sequence"/>
</dbReference>
<sequence>MRKSRILSLVLVVFMLFACSDEGAKTEATQDSQPLTQKPKLELESNNDHLTSIMDKILAYVVYEPSTQGKEQNNIEQDTSSSSSLSNPANAKGYLQRAYEMNKGVGSYQQMPETLHLIKKDLQERIAQNAIAIDLAYELEIDTDLALLLVRQGSMQSLADLLLGQEKSAKESGLLAEVIEYQIQIRLLALYGLYHSQMGETSQQGSLEDTLRFKAETQNYLKQYKDFLPPKHYELYDKALELLGDASLQGQIPIDRILQQLLVYSTHIEEDSGEIVDIGRLQKAYELFQIRDFSSPQAKEIVEITQNLLKNTYENAQVGNYIYGLNYLTLAFLNENVSRNIESALEYLQKDFQFYQIQQHTFLLTYFQNYITSMFVGAYILSGLHQDREYFENLLRRIQTELAQYDDVINEDDMNLYKEMLGMLEKTDKEAFSSISFVESKPKDEDGFIKIRLDLSPQEMQKIKELMTKEQNTPQGEVFCLDVADVEFMLSLVYQAYKIQGYEGIAPDFFKIRMEEVFGVRDFSQMGKYFVDFDRFMVVGVADRKCYKQNLLIDERLGRLQEKQSVCGYSLFFDKENGIMTDEILPSILLEQVADGNVYFRLKVADLNLNRFIFQNNETALKEFETMPHTSTILAILLESFPDFSSYLKGRIAKTENFLMKAKAKECEKP</sequence>
<dbReference type="EMBL" id="JRPE02000014">
    <property type="protein sequence ID" value="TLD91407.1"/>
    <property type="molecule type" value="Genomic_DNA"/>
</dbReference>
<evidence type="ECO:0000313" key="3">
    <source>
        <dbReference type="EMBL" id="TLD91407.1"/>
    </source>
</evidence>